<dbReference type="InterPro" id="IPR038247">
    <property type="entry name" value="Jag_N_dom_sf"/>
</dbReference>
<dbReference type="AlphaFoldDB" id="A0A1V4IM12"/>
<protein>
    <recommendedName>
        <fullName evidence="1">RNA-binding protein KhpB N-terminal domain-containing protein</fullName>
    </recommendedName>
</protein>
<dbReference type="Proteomes" id="UP000190080">
    <property type="component" value="Unassembled WGS sequence"/>
</dbReference>
<evidence type="ECO:0000259" key="1">
    <source>
        <dbReference type="SMART" id="SM01245"/>
    </source>
</evidence>
<accession>A0A1V4IM12</accession>
<sequence>MSVKYYKGDSLEKCINQAVEELKISKDELKYTVVEKKGFFKKTYVISVEASDEETVKTEETNTLGENDGSVWVNNGKIFVKNAAHNGRPPVVIPSEGMILMVNGEEVKRQMEVKGNDDIECIIDKTQAKRYLNVKITDDKIEAYVDVEYKPETLYKLKDVEKRNKLLLEKEVLEENYPDKFTEEEIKQELSNLGVKYGIIQENISKAVEGTKGALLIAKGVEKIDDTDDEIKYLFKSSAVKTNDDSLNDRVDYKNMNSIDSVEKGAIIAEHIPGETGQDGIDVYGNKIPKIQGKRKPLKTGKGCIPKGENAVMSLVNGKPSTRNGVLSVNEVHEVTGDVDIKNGNVKFVGDVNITGDVQEGMVVEAGNNVTISKNINGAKVRADGNVYIKGNIIASNVTAGGADVIVQRRIKDLSLLKETLKNIELALNEIKDHKLLGTEKQDGEIIKLLIDSKFRTILRTCIQIINDYSYDESNGQSNGIVNFIKQKLIGLGPLSIKHVSEFDVLLQKIDEKLDSLNKEAIIPVVVEIAYSQDSTVSSSGDVIITGNGEYVSNISAYNSIQFTDERAIARGGTLTAGNQIRCKTVGSSAGVTTVLQVEKTGNIWASTVYQNTRLIVGTREFVVDMPCRELHAYLDKEGDLAVDKFNL</sequence>
<dbReference type="SMART" id="SM01245">
    <property type="entry name" value="Jag_N"/>
    <property type="match status" value="1"/>
</dbReference>
<dbReference type="PANTHER" id="PTHR38032:SF1">
    <property type="entry name" value="RNA-BINDING PROTEIN KHPB N-TERMINAL DOMAIN-CONTAINING PROTEIN"/>
    <property type="match status" value="1"/>
</dbReference>
<dbReference type="Pfam" id="PF14804">
    <property type="entry name" value="Jag_N"/>
    <property type="match status" value="1"/>
</dbReference>
<comment type="caution">
    <text evidence="2">The sequence shown here is derived from an EMBL/GenBank/DDBJ whole genome shotgun (WGS) entry which is preliminary data.</text>
</comment>
<dbReference type="Pfam" id="PF03961">
    <property type="entry name" value="FapA"/>
    <property type="match status" value="1"/>
</dbReference>
<evidence type="ECO:0000313" key="3">
    <source>
        <dbReference type="Proteomes" id="UP000190080"/>
    </source>
</evidence>
<reference evidence="2 3" key="1">
    <citation type="submission" date="2017-03" db="EMBL/GenBank/DDBJ databases">
        <title>Genome sequence of Clostridium oryzae DSM 28571.</title>
        <authorList>
            <person name="Poehlein A."/>
            <person name="Daniel R."/>
        </authorList>
    </citation>
    <scope>NUCLEOTIDE SEQUENCE [LARGE SCALE GENOMIC DNA]</scope>
    <source>
        <strain evidence="2 3">DSM 28571</strain>
    </source>
</reference>
<dbReference type="EMBL" id="MZGV01000027">
    <property type="protein sequence ID" value="OPJ60860.1"/>
    <property type="molecule type" value="Genomic_DNA"/>
</dbReference>
<feature type="domain" description="RNA-binding protein KhpB N-terminal" evidence="1">
    <location>
        <begin position="5"/>
        <end position="51"/>
    </location>
</feature>
<name>A0A1V4IM12_9CLOT</name>
<dbReference type="InterPro" id="IPR046866">
    <property type="entry name" value="FapA_N"/>
</dbReference>
<dbReference type="InterPro" id="IPR005646">
    <property type="entry name" value="FapA"/>
</dbReference>
<dbReference type="RefSeq" id="WP_079425047.1">
    <property type="nucleotide sequence ID" value="NZ_MZGV01000027.1"/>
</dbReference>
<proteinExistence type="predicted"/>
<dbReference type="Pfam" id="PF20250">
    <property type="entry name" value="FapA_N"/>
    <property type="match status" value="1"/>
</dbReference>
<gene>
    <name evidence="2" type="ORF">CLORY_25670</name>
</gene>
<dbReference type="OrthoDB" id="1279at2"/>
<organism evidence="2 3">
    <name type="scientific">Clostridium oryzae</name>
    <dbReference type="NCBI Taxonomy" id="1450648"/>
    <lineage>
        <taxon>Bacteria</taxon>
        <taxon>Bacillati</taxon>
        <taxon>Bacillota</taxon>
        <taxon>Clostridia</taxon>
        <taxon>Eubacteriales</taxon>
        <taxon>Clostridiaceae</taxon>
        <taxon>Clostridium</taxon>
    </lineage>
</organism>
<dbReference type="PANTHER" id="PTHR38032">
    <property type="entry name" value="POLYMERASE-RELATED"/>
    <property type="match status" value="1"/>
</dbReference>
<keyword evidence="3" id="KW-1185">Reference proteome</keyword>
<dbReference type="Gene3D" id="3.30.30.80">
    <property type="entry name" value="probable RNA-binding protein from clostridium symbiosum atcc 14940"/>
    <property type="match status" value="1"/>
</dbReference>
<dbReference type="InterPro" id="IPR046865">
    <property type="entry name" value="FapA_b_solenoid"/>
</dbReference>
<evidence type="ECO:0000313" key="2">
    <source>
        <dbReference type="EMBL" id="OPJ60860.1"/>
    </source>
</evidence>
<dbReference type="InterPro" id="IPR032782">
    <property type="entry name" value="KhpB_N"/>
</dbReference>
<dbReference type="STRING" id="1450648.CLORY_25670"/>